<protein>
    <submittedName>
        <fullName evidence="2">Uncharacterized protein</fullName>
    </submittedName>
</protein>
<organism evidence="2 3">
    <name type="scientific">Thalassospira indica</name>
    <dbReference type="NCBI Taxonomy" id="1891279"/>
    <lineage>
        <taxon>Bacteria</taxon>
        <taxon>Pseudomonadati</taxon>
        <taxon>Pseudomonadota</taxon>
        <taxon>Alphaproteobacteria</taxon>
        <taxon>Rhodospirillales</taxon>
        <taxon>Thalassospiraceae</taxon>
        <taxon>Thalassospira</taxon>
    </lineage>
</organism>
<accession>A0ABN5NGW4</accession>
<proteinExistence type="predicted"/>
<keyword evidence="1" id="KW-0472">Membrane</keyword>
<dbReference type="Proteomes" id="UP000256971">
    <property type="component" value="Chromosome"/>
</dbReference>
<sequence>MNENSGNLYSKGVLRLVNLLSALIFFGSVTYVVYFAFNYEQMPAPAELGIPYFLILSAVCALLINANHERLSSIFTKIGPVEFREMLEEQTEEANEVILGIEERFEYIEHSLKENDDPAGWQHMFSHDRISKLIINYLDFSNNKPISALRLQRVAGKQHGYEELATTNSLALRTTLSEMVRNGTLTTSLSARGNRLYQLAN</sequence>
<reference evidence="2 3" key="1">
    <citation type="submission" date="2018-08" db="EMBL/GenBank/DDBJ databases">
        <title>Complete genome sequence of type strain Thalassospira indica MCCC 1A01103T, isolated from isolated from deep seawater of the Indian Ocean.</title>
        <authorList>
            <person name="Liu Y."/>
        </authorList>
    </citation>
    <scope>NUCLEOTIDE SEQUENCE [LARGE SCALE GENOMIC DNA]</scope>
    <source>
        <strain evidence="2 3">PB8BT</strain>
    </source>
</reference>
<feature type="transmembrane region" description="Helical" evidence="1">
    <location>
        <begin position="49"/>
        <end position="67"/>
    </location>
</feature>
<evidence type="ECO:0000256" key="1">
    <source>
        <dbReference type="SAM" id="Phobius"/>
    </source>
</evidence>
<gene>
    <name evidence="2" type="ORF">DY252_09740</name>
</gene>
<evidence type="ECO:0000313" key="3">
    <source>
        <dbReference type="Proteomes" id="UP000256971"/>
    </source>
</evidence>
<dbReference type="EMBL" id="CP031555">
    <property type="protein sequence ID" value="AXO14469.1"/>
    <property type="molecule type" value="Genomic_DNA"/>
</dbReference>
<feature type="transmembrane region" description="Helical" evidence="1">
    <location>
        <begin position="12"/>
        <end position="37"/>
    </location>
</feature>
<name>A0ABN5NGW4_9PROT</name>
<keyword evidence="1" id="KW-0812">Transmembrane</keyword>
<keyword evidence="1" id="KW-1133">Transmembrane helix</keyword>
<keyword evidence="3" id="KW-1185">Reference proteome</keyword>
<evidence type="ECO:0000313" key="2">
    <source>
        <dbReference type="EMBL" id="AXO14469.1"/>
    </source>
</evidence>
<dbReference type="RefSeq" id="WP_064790084.1">
    <property type="nucleotide sequence ID" value="NZ_CP031555.1"/>
</dbReference>